<dbReference type="AlphaFoldDB" id="A0A212J6U9"/>
<organism evidence="2">
    <name type="scientific">uncultured Dysgonomonas sp</name>
    <dbReference type="NCBI Taxonomy" id="206096"/>
    <lineage>
        <taxon>Bacteria</taxon>
        <taxon>Pseudomonadati</taxon>
        <taxon>Bacteroidota</taxon>
        <taxon>Bacteroidia</taxon>
        <taxon>Bacteroidales</taxon>
        <taxon>Dysgonomonadaceae</taxon>
        <taxon>Dysgonomonas</taxon>
        <taxon>environmental samples</taxon>
    </lineage>
</organism>
<proteinExistence type="predicted"/>
<dbReference type="CDD" id="cd00158">
    <property type="entry name" value="RHOD"/>
    <property type="match status" value="1"/>
</dbReference>
<gene>
    <name evidence="2" type="ORF">KL86DYS2_10859</name>
</gene>
<dbReference type="InterPro" id="IPR036873">
    <property type="entry name" value="Rhodanese-like_dom_sf"/>
</dbReference>
<evidence type="ECO:0000313" key="2">
    <source>
        <dbReference type="EMBL" id="SBV95156.1"/>
    </source>
</evidence>
<name>A0A212J6U9_9BACT</name>
<evidence type="ECO:0000259" key="1">
    <source>
        <dbReference type="PROSITE" id="PS50206"/>
    </source>
</evidence>
<dbReference type="PROSITE" id="PS50206">
    <property type="entry name" value="RHODANESE_3"/>
    <property type="match status" value="1"/>
</dbReference>
<dbReference type="InterPro" id="IPR050229">
    <property type="entry name" value="GlpE_sulfurtransferase"/>
</dbReference>
<accession>A0A212J6U9</accession>
<dbReference type="Gene3D" id="3.40.250.10">
    <property type="entry name" value="Rhodanese-like domain"/>
    <property type="match status" value="1"/>
</dbReference>
<dbReference type="PANTHER" id="PTHR43031:SF1">
    <property type="entry name" value="PYRIDINE NUCLEOTIDE-DISULPHIDE OXIDOREDUCTASE"/>
    <property type="match status" value="1"/>
</dbReference>
<feature type="domain" description="Rhodanese" evidence="1">
    <location>
        <begin position="21"/>
        <end position="100"/>
    </location>
</feature>
<protein>
    <recommendedName>
        <fullName evidence="1">Rhodanese domain-containing protein</fullName>
    </recommendedName>
</protein>
<dbReference type="Pfam" id="PF00581">
    <property type="entry name" value="Rhodanese"/>
    <property type="match status" value="1"/>
</dbReference>
<dbReference type="SMART" id="SM00450">
    <property type="entry name" value="RHOD"/>
    <property type="match status" value="1"/>
</dbReference>
<dbReference type="SUPFAM" id="SSF52821">
    <property type="entry name" value="Rhodanese/Cell cycle control phosphatase"/>
    <property type="match status" value="1"/>
</dbReference>
<reference evidence="2" key="1">
    <citation type="submission" date="2016-04" db="EMBL/GenBank/DDBJ databases">
        <authorList>
            <person name="Evans L.H."/>
            <person name="Alamgir A."/>
            <person name="Owens N."/>
            <person name="Weber N.D."/>
            <person name="Virtaneva K."/>
            <person name="Barbian K."/>
            <person name="Babar A."/>
            <person name="Rosenke K."/>
        </authorList>
    </citation>
    <scope>NUCLEOTIDE SEQUENCE</scope>
    <source>
        <strain evidence="2">86-2</strain>
    </source>
</reference>
<dbReference type="RefSeq" id="WP_296947509.1">
    <property type="nucleotide sequence ID" value="NZ_LT599021.1"/>
</dbReference>
<dbReference type="EMBL" id="FLUL01000001">
    <property type="protein sequence ID" value="SBV95156.1"/>
    <property type="molecule type" value="Genomic_DNA"/>
</dbReference>
<sequence>MAGFLSRFFGLEDKADFKALLEDGAILLDVRTKEEYKQGAAINSINISLDSLSSNLLKLKKDKPIIAVCTSGMRSRSAVTLLRNKGFQEVYNGGSWFNFK</sequence>
<dbReference type="InterPro" id="IPR001763">
    <property type="entry name" value="Rhodanese-like_dom"/>
</dbReference>
<dbReference type="PANTHER" id="PTHR43031">
    <property type="entry name" value="FAD-DEPENDENT OXIDOREDUCTASE"/>
    <property type="match status" value="1"/>
</dbReference>